<protein>
    <submittedName>
        <fullName evidence="2">Uncharacterized protein</fullName>
    </submittedName>
</protein>
<accession>A0A3M4QBX4</accession>
<gene>
    <name evidence="2" type="ORF">ALP97_200256</name>
</gene>
<proteinExistence type="predicted"/>
<evidence type="ECO:0000313" key="2">
    <source>
        <dbReference type="EMBL" id="RMQ87965.1"/>
    </source>
</evidence>
<dbReference type="EMBL" id="RBRL01000217">
    <property type="protein sequence ID" value="RMQ87965.1"/>
    <property type="molecule type" value="Genomic_DNA"/>
</dbReference>
<dbReference type="AlphaFoldDB" id="A0A3M4QBX4"/>
<dbReference type="Proteomes" id="UP000277179">
    <property type="component" value="Unassembled WGS sequence"/>
</dbReference>
<reference evidence="2 3" key="1">
    <citation type="submission" date="2018-08" db="EMBL/GenBank/DDBJ databases">
        <title>Recombination of ecologically and evolutionarily significant loci maintains genetic cohesion in the Pseudomonas syringae species complex.</title>
        <authorList>
            <person name="Dillon M."/>
            <person name="Thakur S."/>
            <person name="Almeida R.N.D."/>
            <person name="Weir B.S."/>
            <person name="Guttman D.S."/>
        </authorList>
    </citation>
    <scope>NUCLEOTIDE SEQUENCE [LARGE SCALE GENOMIC DNA]</scope>
    <source>
        <strain evidence="2 3">ICMP 11288</strain>
    </source>
</reference>
<feature type="region of interest" description="Disordered" evidence="1">
    <location>
        <begin position="137"/>
        <end position="174"/>
    </location>
</feature>
<evidence type="ECO:0000313" key="3">
    <source>
        <dbReference type="Proteomes" id="UP000277179"/>
    </source>
</evidence>
<sequence length="186" mass="20376">MPEGVAQPACLPVVKLDGLVDDIPGDDLAAVAADHCGNMLRQYLLRVGGCHRMRDPVGQGAVPTQCVAEHALMVRLRKRDNTVHWCEGVAVRGGVDLGPFQRVFRHHDARLPGHEVPIRRVGIELGGIYREAEREPMFDGDRAQGPEGVFSKRRANTQKRREGHGPQCRSEETSAIKGLHGWALGA</sequence>
<name>A0A3M4QBX4_9PSED</name>
<evidence type="ECO:0000256" key="1">
    <source>
        <dbReference type="SAM" id="MobiDB-lite"/>
    </source>
</evidence>
<comment type="caution">
    <text evidence="2">The sequence shown here is derived from an EMBL/GenBank/DDBJ whole genome shotgun (WGS) entry which is preliminary data.</text>
</comment>
<feature type="compositionally biased region" description="Basic and acidic residues" evidence="1">
    <location>
        <begin position="159"/>
        <end position="174"/>
    </location>
</feature>
<organism evidence="2 3">
    <name type="scientific">Pseudomonas salomonii</name>
    <dbReference type="NCBI Taxonomy" id="191391"/>
    <lineage>
        <taxon>Bacteria</taxon>
        <taxon>Pseudomonadati</taxon>
        <taxon>Pseudomonadota</taxon>
        <taxon>Gammaproteobacteria</taxon>
        <taxon>Pseudomonadales</taxon>
        <taxon>Pseudomonadaceae</taxon>
        <taxon>Pseudomonas</taxon>
    </lineage>
</organism>